<dbReference type="InParanoid" id="A0A1B7MIY0"/>
<feature type="domain" description="MYND-type" evidence="5">
    <location>
        <begin position="153"/>
        <end position="197"/>
    </location>
</feature>
<gene>
    <name evidence="6" type="ORF">K503DRAFT_870090</name>
</gene>
<evidence type="ECO:0000313" key="7">
    <source>
        <dbReference type="Proteomes" id="UP000092154"/>
    </source>
</evidence>
<reference evidence="6 7" key="1">
    <citation type="submission" date="2016-06" db="EMBL/GenBank/DDBJ databases">
        <title>Comparative genomics of the ectomycorrhizal sister species Rhizopogon vinicolor and Rhizopogon vesiculosus (Basidiomycota: Boletales) reveals a divergence of the mating type B locus.</title>
        <authorList>
            <consortium name="DOE Joint Genome Institute"/>
            <person name="Mujic A.B."/>
            <person name="Kuo A."/>
            <person name="Tritt A."/>
            <person name="Lipzen A."/>
            <person name="Chen C."/>
            <person name="Johnson J."/>
            <person name="Sharma A."/>
            <person name="Barry K."/>
            <person name="Grigoriev I.V."/>
            <person name="Spatafora J.W."/>
        </authorList>
    </citation>
    <scope>NUCLEOTIDE SEQUENCE [LARGE SCALE GENOMIC DNA]</scope>
    <source>
        <strain evidence="6 7">AM-OR11-026</strain>
    </source>
</reference>
<name>A0A1B7MIY0_9AGAM</name>
<keyword evidence="1" id="KW-0479">Metal-binding</keyword>
<evidence type="ECO:0000256" key="4">
    <source>
        <dbReference type="PROSITE-ProRule" id="PRU00134"/>
    </source>
</evidence>
<dbReference type="PROSITE" id="PS50865">
    <property type="entry name" value="ZF_MYND_2"/>
    <property type="match status" value="1"/>
</dbReference>
<dbReference type="OrthoDB" id="265717at2759"/>
<protein>
    <recommendedName>
        <fullName evidence="5">MYND-type domain-containing protein</fullName>
    </recommendedName>
</protein>
<dbReference type="Gene3D" id="6.10.140.2220">
    <property type="match status" value="1"/>
</dbReference>
<accession>A0A1B7MIY0</accession>
<dbReference type="SUPFAM" id="SSF144232">
    <property type="entry name" value="HIT/MYND zinc finger-like"/>
    <property type="match status" value="1"/>
</dbReference>
<evidence type="ECO:0000313" key="6">
    <source>
        <dbReference type="EMBL" id="OAX32555.1"/>
    </source>
</evidence>
<evidence type="ECO:0000256" key="2">
    <source>
        <dbReference type="ARBA" id="ARBA00022771"/>
    </source>
</evidence>
<keyword evidence="7" id="KW-1185">Reference proteome</keyword>
<organism evidence="6 7">
    <name type="scientific">Rhizopogon vinicolor AM-OR11-026</name>
    <dbReference type="NCBI Taxonomy" id="1314800"/>
    <lineage>
        <taxon>Eukaryota</taxon>
        <taxon>Fungi</taxon>
        <taxon>Dikarya</taxon>
        <taxon>Basidiomycota</taxon>
        <taxon>Agaricomycotina</taxon>
        <taxon>Agaricomycetes</taxon>
        <taxon>Agaricomycetidae</taxon>
        <taxon>Boletales</taxon>
        <taxon>Suillineae</taxon>
        <taxon>Rhizopogonaceae</taxon>
        <taxon>Rhizopogon</taxon>
    </lineage>
</organism>
<dbReference type="InterPro" id="IPR002893">
    <property type="entry name" value="Znf_MYND"/>
</dbReference>
<sequence length="221" mass="25580">MPNNRKNRKPQSILRNGVNFPTFSDLPNEHEVDLTYYDETPRGFEPSQHWCFLGEIVDFIGLVRVTMHVKDKDGRVIMVALYTDDNGRSLAPQVKKGHTVAVLYGEQHGFLDMSVGIRVEEASNIKIMPCSLDQLLKASDEMVARQPGQPRHCGSCRQEESISEDRELRWCSRCKQASYCGEDCQKKAWADGHKADCKVLVVVQWFVARDWRRFHDWFSFW</sequence>
<dbReference type="AlphaFoldDB" id="A0A1B7MIY0"/>
<dbReference type="STRING" id="1314800.A0A1B7MIY0"/>
<keyword evidence="3" id="KW-0862">Zinc</keyword>
<evidence type="ECO:0000256" key="3">
    <source>
        <dbReference type="ARBA" id="ARBA00022833"/>
    </source>
</evidence>
<evidence type="ECO:0000256" key="1">
    <source>
        <dbReference type="ARBA" id="ARBA00022723"/>
    </source>
</evidence>
<evidence type="ECO:0000259" key="5">
    <source>
        <dbReference type="PROSITE" id="PS50865"/>
    </source>
</evidence>
<dbReference type="Pfam" id="PF01753">
    <property type="entry name" value="zf-MYND"/>
    <property type="match status" value="1"/>
</dbReference>
<dbReference type="Proteomes" id="UP000092154">
    <property type="component" value="Unassembled WGS sequence"/>
</dbReference>
<keyword evidence="2 4" id="KW-0863">Zinc-finger</keyword>
<proteinExistence type="predicted"/>
<dbReference type="EMBL" id="KV448976">
    <property type="protein sequence ID" value="OAX32555.1"/>
    <property type="molecule type" value="Genomic_DNA"/>
</dbReference>
<dbReference type="GO" id="GO:0008270">
    <property type="term" value="F:zinc ion binding"/>
    <property type="evidence" value="ECO:0007669"/>
    <property type="project" value="UniProtKB-KW"/>
</dbReference>